<reference evidence="1 3" key="1">
    <citation type="submission" date="2023-11" db="EMBL/GenBank/DDBJ databases">
        <title>Scandinavium wanjuensis sp. nov., isolated from lettuce South Korea.</title>
        <authorList>
            <person name="Park J."/>
            <person name="Park S."/>
            <person name="Oh K.K."/>
            <person name="Cho G.S."/>
            <person name="Franz C.M.A.P."/>
        </authorList>
    </citation>
    <scope>NUCLEOTIDE SEQUENCE</scope>
    <source>
        <strain evidence="1">V105_12</strain>
        <strain evidence="2 3">V105_6</strain>
    </source>
</reference>
<dbReference type="Proteomes" id="UP001275664">
    <property type="component" value="Unassembled WGS sequence"/>
</dbReference>
<dbReference type="EMBL" id="JAWXRC010000042">
    <property type="protein sequence ID" value="MDX6034008.1"/>
    <property type="molecule type" value="Genomic_DNA"/>
</dbReference>
<accession>A0AAJ2SC13</accession>
<dbReference type="RefSeq" id="WP_319630431.1">
    <property type="nucleotide sequence ID" value="NZ_JAWXRB010000045.1"/>
</dbReference>
<evidence type="ECO:0000313" key="3">
    <source>
        <dbReference type="Proteomes" id="UP001275664"/>
    </source>
</evidence>
<proteinExistence type="predicted"/>
<name>A0AAJ2SC13_9ENTR</name>
<dbReference type="AlphaFoldDB" id="A0AAJ2SC13"/>
<evidence type="ECO:0000313" key="2">
    <source>
        <dbReference type="EMBL" id="MDX6042145.1"/>
    </source>
</evidence>
<evidence type="ECO:0000313" key="1">
    <source>
        <dbReference type="EMBL" id="MDX6034008.1"/>
    </source>
</evidence>
<dbReference type="EMBL" id="JAWXRD010000040">
    <property type="protein sequence ID" value="MDX6042145.1"/>
    <property type="molecule type" value="Genomic_DNA"/>
</dbReference>
<sequence>MTNQPISIGQYYTIYRLLFDEHNPMSVYSLLASNMHSSCRYCASESIRLSGMEKMYVDKGYDFYKTRFTAAQADSLINTLYLLQTAAKLHNDDTHMSYLLTLTQGSLY</sequence>
<comment type="caution">
    <text evidence="1">The sequence shown here is derived from an EMBL/GenBank/DDBJ whole genome shotgun (WGS) entry which is preliminary data.</text>
</comment>
<protein>
    <submittedName>
        <fullName evidence="1">Uncharacterized protein</fullName>
    </submittedName>
</protein>
<keyword evidence="3" id="KW-1185">Reference proteome</keyword>
<gene>
    <name evidence="2" type="ORF">SIK69_18305</name>
    <name evidence="1" type="ORF">SIL20_21120</name>
</gene>
<evidence type="ECO:0000313" key="4">
    <source>
        <dbReference type="Proteomes" id="UP001282336"/>
    </source>
</evidence>
<organism evidence="1 4">
    <name type="scientific">Scandinavium lactucae</name>
    <dbReference type="NCBI Taxonomy" id="3095028"/>
    <lineage>
        <taxon>Bacteria</taxon>
        <taxon>Pseudomonadati</taxon>
        <taxon>Pseudomonadota</taxon>
        <taxon>Gammaproteobacteria</taxon>
        <taxon>Enterobacterales</taxon>
        <taxon>Enterobacteriaceae</taxon>
        <taxon>Scandinavium</taxon>
    </lineage>
</organism>
<dbReference type="Proteomes" id="UP001282336">
    <property type="component" value="Unassembled WGS sequence"/>
</dbReference>